<keyword evidence="1" id="KW-1133">Transmembrane helix</keyword>
<dbReference type="RefSeq" id="WP_194133635.1">
    <property type="nucleotide sequence ID" value="NZ_JADFFK010000003.1"/>
</dbReference>
<sequence length="66" mass="7355">MKLADLLFVTTFVVSLALLIALCFLAPWYGLTGIGLLFAVFGLLVYVIRRANRPTSARIAAMRIRR</sequence>
<dbReference type="EMBL" id="JADFFK010000003">
    <property type="protein sequence ID" value="MBE9636308.1"/>
    <property type="molecule type" value="Genomic_DNA"/>
</dbReference>
<proteinExistence type="predicted"/>
<keyword evidence="1" id="KW-0812">Transmembrane</keyword>
<reference evidence="2 3" key="1">
    <citation type="journal article" date="2021" name="Int. J. Syst. Evol. Microbiol.">
        <title>Salipiger mangrovisoli sp. nov., isolated from mangrove soil and the proposal for the reclassification of Paraphaeobacter pallidus as Salipiger pallidus comb. nov.</title>
        <authorList>
            <person name="Du J."/>
            <person name="Liu Y."/>
            <person name="Pei T."/>
            <person name="Deng M.R."/>
            <person name="Zhu H."/>
        </authorList>
    </citation>
    <scope>NUCLEOTIDE SEQUENCE [LARGE SCALE GENOMIC DNA]</scope>
    <source>
        <strain evidence="2 3">6D45A</strain>
    </source>
</reference>
<organism evidence="2 3">
    <name type="scientific">Salipiger mangrovisoli</name>
    <dbReference type="NCBI Taxonomy" id="2865933"/>
    <lineage>
        <taxon>Bacteria</taxon>
        <taxon>Pseudomonadati</taxon>
        <taxon>Pseudomonadota</taxon>
        <taxon>Alphaproteobacteria</taxon>
        <taxon>Rhodobacterales</taxon>
        <taxon>Roseobacteraceae</taxon>
        <taxon>Salipiger</taxon>
    </lineage>
</organism>
<accession>A0ABR9WYE8</accession>
<protein>
    <submittedName>
        <fullName evidence="2">Uncharacterized protein</fullName>
    </submittedName>
</protein>
<keyword evidence="3" id="KW-1185">Reference proteome</keyword>
<evidence type="ECO:0000313" key="2">
    <source>
        <dbReference type="EMBL" id="MBE9636308.1"/>
    </source>
</evidence>
<name>A0ABR9WYE8_9RHOB</name>
<keyword evidence="1" id="KW-0472">Membrane</keyword>
<evidence type="ECO:0000256" key="1">
    <source>
        <dbReference type="SAM" id="Phobius"/>
    </source>
</evidence>
<feature type="transmembrane region" description="Helical" evidence="1">
    <location>
        <begin position="29"/>
        <end position="48"/>
    </location>
</feature>
<gene>
    <name evidence="2" type="ORF">IQ782_05610</name>
</gene>
<dbReference type="Proteomes" id="UP000607796">
    <property type="component" value="Unassembled WGS sequence"/>
</dbReference>
<comment type="caution">
    <text evidence="2">The sequence shown here is derived from an EMBL/GenBank/DDBJ whole genome shotgun (WGS) entry which is preliminary data.</text>
</comment>
<evidence type="ECO:0000313" key="3">
    <source>
        <dbReference type="Proteomes" id="UP000607796"/>
    </source>
</evidence>